<protein>
    <submittedName>
        <fullName evidence="1">Uncharacterized protein</fullName>
    </submittedName>
</protein>
<accession>A0ABQ4PDA7</accession>
<sequence length="118" mass="12527">MLLINYGGLIICIKSVATAEYYQMMILDNLNRGYIPDALKMAGHLAGSGHSLTSNNSMLAIGATKIPTLGLYSQVTGAVSFGVTALSFAGFMADDNASLTQYLDNVSNNAVSFYAENF</sequence>
<dbReference type="EMBL" id="BPEU01000032">
    <property type="protein sequence ID" value="GIU45359.1"/>
    <property type="molecule type" value="Genomic_DNA"/>
</dbReference>
<organism evidence="1 2">
    <name type="scientific">Shewanella colwelliana</name>
    <name type="common">Alteromonas colwelliana</name>
    <dbReference type="NCBI Taxonomy" id="23"/>
    <lineage>
        <taxon>Bacteria</taxon>
        <taxon>Pseudomonadati</taxon>
        <taxon>Pseudomonadota</taxon>
        <taxon>Gammaproteobacteria</taxon>
        <taxon>Alteromonadales</taxon>
        <taxon>Shewanellaceae</taxon>
        <taxon>Shewanella</taxon>
    </lineage>
</organism>
<comment type="caution">
    <text evidence="1">The sequence shown here is derived from an EMBL/GenBank/DDBJ whole genome shotgun (WGS) entry which is preliminary data.</text>
</comment>
<name>A0ABQ4PDA7_SHECO</name>
<dbReference type="Proteomes" id="UP000773469">
    <property type="component" value="Unassembled WGS sequence"/>
</dbReference>
<reference evidence="1 2" key="1">
    <citation type="submission" date="2021-05" db="EMBL/GenBank/DDBJ databases">
        <title>Molecular characterization for Shewanella algae harboring chromosomal blaOXA-55-like strains isolated from clinical and environment sample.</title>
        <authorList>
            <person name="Ohama Y."/>
            <person name="Aoki K."/>
            <person name="Harada S."/>
            <person name="Moriya K."/>
            <person name="Ishii Y."/>
            <person name="Tateda K."/>
        </authorList>
    </citation>
    <scope>NUCLEOTIDE SEQUENCE [LARGE SCALE GENOMIC DNA]</scope>
    <source>
        <strain evidence="1 2">MBTL60-118</strain>
    </source>
</reference>
<gene>
    <name evidence="1" type="ORF">TUM3794_35470</name>
</gene>
<proteinExistence type="predicted"/>
<keyword evidence="2" id="KW-1185">Reference proteome</keyword>
<evidence type="ECO:0000313" key="1">
    <source>
        <dbReference type="EMBL" id="GIU45359.1"/>
    </source>
</evidence>
<evidence type="ECO:0000313" key="2">
    <source>
        <dbReference type="Proteomes" id="UP000773469"/>
    </source>
</evidence>
<dbReference type="RefSeq" id="WP_220757517.1">
    <property type="nucleotide sequence ID" value="NZ_BPEU01000032.1"/>
</dbReference>